<dbReference type="AlphaFoldDB" id="A0A6N2B8H1"/>
<keyword evidence="1" id="KW-0732">Signal</keyword>
<feature type="signal peptide" evidence="1">
    <location>
        <begin position="1"/>
        <end position="19"/>
    </location>
</feature>
<name>A0A6N2B8H1_SOLCI</name>
<gene>
    <name evidence="2" type="ORF">EJD97_015977</name>
</gene>
<evidence type="ECO:0000256" key="1">
    <source>
        <dbReference type="SAM" id="SignalP"/>
    </source>
</evidence>
<feature type="chain" id="PRO_5026952970" evidence="1">
    <location>
        <begin position="20"/>
        <end position="93"/>
    </location>
</feature>
<reference evidence="2" key="1">
    <citation type="submission" date="2019-05" db="EMBL/GenBank/DDBJ databases">
        <title>The de novo reference genome and transcriptome assemblies of the wild tomato species Solanum chilense.</title>
        <authorList>
            <person name="Stam R."/>
            <person name="Nosenko T."/>
            <person name="Hoerger A.C."/>
            <person name="Stephan W."/>
            <person name="Seidel M.A."/>
            <person name="Kuhn J.M.M."/>
            <person name="Haberer G."/>
            <person name="Tellier A."/>
        </authorList>
    </citation>
    <scope>NUCLEOTIDE SEQUENCE</scope>
    <source>
        <tissue evidence="2">Mature leaves</tissue>
    </source>
</reference>
<protein>
    <submittedName>
        <fullName evidence="2">Uncharacterized protein</fullName>
    </submittedName>
</protein>
<comment type="caution">
    <text evidence="2">The sequence shown here is derived from an EMBL/GenBank/DDBJ whole genome shotgun (WGS) entry which is preliminary data.</text>
</comment>
<dbReference type="PANTHER" id="PTHR37078:SF6">
    <property type="entry name" value="NODULE CYSTEINE-RICH (NCR) SECRETED PEPTIDE"/>
    <property type="match status" value="1"/>
</dbReference>
<proteinExistence type="predicted"/>
<organism evidence="2">
    <name type="scientific">Solanum chilense</name>
    <name type="common">Tomato</name>
    <name type="synonym">Lycopersicon chilense</name>
    <dbReference type="NCBI Taxonomy" id="4083"/>
    <lineage>
        <taxon>Eukaryota</taxon>
        <taxon>Viridiplantae</taxon>
        <taxon>Streptophyta</taxon>
        <taxon>Embryophyta</taxon>
        <taxon>Tracheophyta</taxon>
        <taxon>Spermatophyta</taxon>
        <taxon>Magnoliopsida</taxon>
        <taxon>eudicotyledons</taxon>
        <taxon>Gunneridae</taxon>
        <taxon>Pentapetalae</taxon>
        <taxon>asterids</taxon>
        <taxon>lamiids</taxon>
        <taxon>Solanales</taxon>
        <taxon>Solanaceae</taxon>
        <taxon>Solanoideae</taxon>
        <taxon>Solaneae</taxon>
        <taxon>Solanum</taxon>
        <taxon>Solanum subgen. Lycopersicon</taxon>
    </lineage>
</organism>
<accession>A0A6N2B8H1</accession>
<sequence>MTSMKVYLLLLSLMVINFSFKEESRFGLAHVARPIYIQQHSNDKLSSYLKMFETLGMVCMCCDGAKFGQDLCSATWDGSTSCSNLKCLPWKFQ</sequence>
<dbReference type="PANTHER" id="PTHR37078">
    <property type="entry name" value="NODULE CYSTEINE-RICH (NCR) SECRETED PEPTIDE"/>
    <property type="match status" value="1"/>
</dbReference>
<dbReference type="EMBL" id="RXGB01004193">
    <property type="protein sequence ID" value="TMW90274.1"/>
    <property type="molecule type" value="Genomic_DNA"/>
</dbReference>
<evidence type="ECO:0000313" key="2">
    <source>
        <dbReference type="EMBL" id="TMW90274.1"/>
    </source>
</evidence>